<comment type="caution">
    <text evidence="1">The sequence shown here is derived from an EMBL/GenBank/DDBJ whole genome shotgun (WGS) entry which is preliminary data.</text>
</comment>
<organism evidence="1">
    <name type="scientific">marine sediment metagenome</name>
    <dbReference type="NCBI Taxonomy" id="412755"/>
    <lineage>
        <taxon>unclassified sequences</taxon>
        <taxon>metagenomes</taxon>
        <taxon>ecological metagenomes</taxon>
    </lineage>
</organism>
<accession>X0UJ54</accession>
<gene>
    <name evidence="1" type="ORF">S01H1_43460</name>
</gene>
<proteinExistence type="predicted"/>
<protein>
    <submittedName>
        <fullName evidence="1">Uncharacterized protein</fullName>
    </submittedName>
</protein>
<evidence type="ECO:0000313" key="1">
    <source>
        <dbReference type="EMBL" id="GAG00398.1"/>
    </source>
</evidence>
<reference evidence="1" key="1">
    <citation type="journal article" date="2014" name="Front. Microbiol.">
        <title>High frequency of phylogenetically diverse reductive dehalogenase-homologous genes in deep subseafloor sedimentary metagenomes.</title>
        <authorList>
            <person name="Kawai M."/>
            <person name="Futagami T."/>
            <person name="Toyoda A."/>
            <person name="Takaki Y."/>
            <person name="Nishi S."/>
            <person name="Hori S."/>
            <person name="Arai W."/>
            <person name="Tsubouchi T."/>
            <person name="Morono Y."/>
            <person name="Uchiyama I."/>
            <person name="Ito T."/>
            <person name="Fujiyama A."/>
            <person name="Inagaki F."/>
            <person name="Takami H."/>
        </authorList>
    </citation>
    <scope>NUCLEOTIDE SEQUENCE</scope>
    <source>
        <strain evidence="1">Expedition CK06-06</strain>
    </source>
</reference>
<dbReference type="AlphaFoldDB" id="X0UJ54"/>
<dbReference type="EMBL" id="BARS01027692">
    <property type="protein sequence ID" value="GAG00398.1"/>
    <property type="molecule type" value="Genomic_DNA"/>
</dbReference>
<sequence>MMDEKPREYSCYCTDWIEGIAEIEPMIDLARTHGIVLSEGYKPFTHCPWCGKELEEI</sequence>
<name>X0UJ54_9ZZZZ</name>